<feature type="non-terminal residue" evidence="1">
    <location>
        <position position="1"/>
    </location>
</feature>
<dbReference type="EMBL" id="BARV01037675">
    <property type="protein sequence ID" value="GAI53198.1"/>
    <property type="molecule type" value="Genomic_DNA"/>
</dbReference>
<feature type="non-terminal residue" evidence="1">
    <location>
        <position position="214"/>
    </location>
</feature>
<comment type="caution">
    <text evidence="1">The sequence shown here is derived from an EMBL/GenBank/DDBJ whole genome shotgun (WGS) entry which is preliminary data.</text>
</comment>
<name>X1PBH8_9ZZZZ</name>
<proteinExistence type="predicted"/>
<reference evidence="1" key="1">
    <citation type="journal article" date="2014" name="Front. Microbiol.">
        <title>High frequency of phylogenetically diverse reductive dehalogenase-homologous genes in deep subseafloor sedimentary metagenomes.</title>
        <authorList>
            <person name="Kawai M."/>
            <person name="Futagami T."/>
            <person name="Toyoda A."/>
            <person name="Takaki Y."/>
            <person name="Nishi S."/>
            <person name="Hori S."/>
            <person name="Arai W."/>
            <person name="Tsubouchi T."/>
            <person name="Morono Y."/>
            <person name="Uchiyama I."/>
            <person name="Ito T."/>
            <person name="Fujiyama A."/>
            <person name="Inagaki F."/>
            <person name="Takami H."/>
        </authorList>
    </citation>
    <scope>NUCLEOTIDE SEQUENCE</scope>
    <source>
        <strain evidence="1">Expedition CK06-06</strain>
    </source>
</reference>
<organism evidence="1">
    <name type="scientific">marine sediment metagenome</name>
    <dbReference type="NCBI Taxonomy" id="412755"/>
    <lineage>
        <taxon>unclassified sequences</taxon>
        <taxon>metagenomes</taxon>
        <taxon>ecological metagenomes</taxon>
    </lineage>
</organism>
<sequence>SATASMGVTVTGDEVATYELSATQPNWNSIMTPVAVGTETLRPNAAGTYSQADPVGEVSNYLCVDEEVADDDSTYVETSGGATEIDTYNIPDHSEGYGTISSVTVYVRCRASTTADLHAAETVIRTHSTDYFGTYTLLPTSYTDYSTTYNVNPNTTNAWTWDEIDALEIGVRLYDNDDDEVRCTQVYVEVAYAAPLLSGSVPTGDLFDITPDDG</sequence>
<accession>X1PBH8</accession>
<gene>
    <name evidence="1" type="ORF">S06H3_58230</name>
</gene>
<protein>
    <submittedName>
        <fullName evidence="1">Uncharacterized protein</fullName>
    </submittedName>
</protein>
<dbReference type="AlphaFoldDB" id="X1PBH8"/>
<evidence type="ECO:0000313" key="1">
    <source>
        <dbReference type="EMBL" id="GAI53198.1"/>
    </source>
</evidence>